<keyword evidence="4 7" id="KW-0808">Transferase</keyword>
<keyword evidence="3 7" id="KW-0032">Aminotransferase</keyword>
<comment type="caution">
    <text evidence="9">The sequence shown here is derived from an EMBL/GenBank/DDBJ whole genome shotgun (WGS) entry which is preliminary data.</text>
</comment>
<feature type="modified residue" description="N6-(pyridoxal phosphate)lysine" evidence="7">
    <location>
        <position position="226"/>
    </location>
</feature>
<keyword evidence="5 7" id="KW-0663">Pyridoxal phosphate</keyword>
<dbReference type="InterPro" id="IPR004839">
    <property type="entry name" value="Aminotransferase_I/II_large"/>
</dbReference>
<evidence type="ECO:0000256" key="6">
    <source>
        <dbReference type="ARBA" id="ARBA00023102"/>
    </source>
</evidence>
<evidence type="ECO:0000256" key="2">
    <source>
        <dbReference type="ARBA" id="ARBA00011738"/>
    </source>
</evidence>
<dbReference type="NCBIfam" id="TIGR01141">
    <property type="entry name" value="hisC"/>
    <property type="match status" value="1"/>
</dbReference>
<comment type="pathway">
    <text evidence="7">Amino-acid biosynthesis; L-histidine biosynthesis; L-histidine from 5-phospho-alpha-D-ribose 1-diphosphate: step 7/9.</text>
</comment>
<dbReference type="Gene3D" id="3.40.640.10">
    <property type="entry name" value="Type I PLP-dependent aspartate aminotransferase-like (Major domain)"/>
    <property type="match status" value="1"/>
</dbReference>
<evidence type="ECO:0000313" key="10">
    <source>
        <dbReference type="Proteomes" id="UP000547209"/>
    </source>
</evidence>
<dbReference type="InterPro" id="IPR015424">
    <property type="entry name" value="PyrdxlP-dep_Trfase"/>
</dbReference>
<evidence type="ECO:0000256" key="1">
    <source>
        <dbReference type="ARBA" id="ARBA00001933"/>
    </source>
</evidence>
<evidence type="ECO:0000256" key="4">
    <source>
        <dbReference type="ARBA" id="ARBA00022679"/>
    </source>
</evidence>
<dbReference type="EMBL" id="JACJVP010000011">
    <property type="protein sequence ID" value="MBB6670771.1"/>
    <property type="molecule type" value="Genomic_DNA"/>
</dbReference>
<dbReference type="AlphaFoldDB" id="A0A7X0RQR8"/>
<organism evidence="9 10">
    <name type="scientific">Cohnella nanjingensis</name>
    <dbReference type="NCBI Taxonomy" id="1387779"/>
    <lineage>
        <taxon>Bacteria</taxon>
        <taxon>Bacillati</taxon>
        <taxon>Bacillota</taxon>
        <taxon>Bacilli</taxon>
        <taxon>Bacillales</taxon>
        <taxon>Paenibacillaceae</taxon>
        <taxon>Cohnella</taxon>
    </lineage>
</organism>
<dbReference type="UniPathway" id="UPA00031">
    <property type="reaction ID" value="UER00012"/>
</dbReference>
<dbReference type="InterPro" id="IPR015422">
    <property type="entry name" value="PyrdxlP-dep_Trfase_small"/>
</dbReference>
<reference evidence="9 10" key="1">
    <citation type="submission" date="2020-08" db="EMBL/GenBank/DDBJ databases">
        <title>Cohnella phylogeny.</title>
        <authorList>
            <person name="Dunlap C."/>
        </authorList>
    </citation>
    <scope>NUCLEOTIDE SEQUENCE [LARGE SCALE GENOMIC DNA]</scope>
    <source>
        <strain evidence="9 10">DSM 28246</strain>
    </source>
</reference>
<dbReference type="GO" id="GO:0000105">
    <property type="term" value="P:L-histidine biosynthetic process"/>
    <property type="evidence" value="ECO:0007669"/>
    <property type="project" value="UniProtKB-UniRule"/>
</dbReference>
<proteinExistence type="inferred from homology"/>
<dbReference type="CDD" id="cd00609">
    <property type="entry name" value="AAT_like"/>
    <property type="match status" value="1"/>
</dbReference>
<dbReference type="InterPro" id="IPR015421">
    <property type="entry name" value="PyrdxlP-dep_Trfase_major"/>
</dbReference>
<sequence length="367" mass="40527">MCALPIRESLRSIHVYIPAKSTEETKRGAADSAPVVRLAANENTIGFSPLAEQAIREAAATLFLYPDSYSTRLRSKLAASRGYSPDRLLFGNGSFELLSLAALAYLSAGDEAVIPVPSFGWYKVATLAAGGVPVEVPLRNHKIGLDDLKRAITDRTRLIWLCNPNNPTGTYYGTEELEQFLADLAPYVAVVVDEAYYEYAEQPDYPDTVKLLDRYPNLIALRTFSKVYGLAGLRIGYAIAAPETIRTINRIRIPPNVNVLAEAAAAASLDDAEFVTAVLDNNRAGKHYYYESFREMGLAYLPTETNFIMVDLAQDSTPVFQELLRRGVLVRAGSDFGMPTWLRITIGKPEENRLVIEKLNEVLAARV</sequence>
<feature type="domain" description="Aminotransferase class I/classII large" evidence="8">
    <location>
        <begin position="34"/>
        <end position="359"/>
    </location>
</feature>
<gene>
    <name evidence="7" type="primary">hisC</name>
    <name evidence="9" type="ORF">H7C19_08725</name>
</gene>
<dbReference type="SUPFAM" id="SSF53383">
    <property type="entry name" value="PLP-dependent transferases"/>
    <property type="match status" value="1"/>
</dbReference>
<dbReference type="GO" id="GO:0030170">
    <property type="term" value="F:pyridoxal phosphate binding"/>
    <property type="evidence" value="ECO:0007669"/>
    <property type="project" value="InterPro"/>
</dbReference>
<keyword evidence="10" id="KW-1185">Reference proteome</keyword>
<comment type="subunit">
    <text evidence="2 7">Homodimer.</text>
</comment>
<evidence type="ECO:0000256" key="7">
    <source>
        <dbReference type="HAMAP-Rule" id="MF_01023"/>
    </source>
</evidence>
<dbReference type="Pfam" id="PF00155">
    <property type="entry name" value="Aminotran_1_2"/>
    <property type="match status" value="1"/>
</dbReference>
<dbReference type="RefSeq" id="WP_185142254.1">
    <property type="nucleotide sequence ID" value="NZ_JACJVP010000011.1"/>
</dbReference>
<evidence type="ECO:0000256" key="3">
    <source>
        <dbReference type="ARBA" id="ARBA00022576"/>
    </source>
</evidence>
<dbReference type="GO" id="GO:0004400">
    <property type="term" value="F:histidinol-phosphate transaminase activity"/>
    <property type="evidence" value="ECO:0007669"/>
    <property type="project" value="UniProtKB-UniRule"/>
</dbReference>
<comment type="cofactor">
    <cofactor evidence="1 7">
        <name>pyridoxal 5'-phosphate</name>
        <dbReference type="ChEBI" id="CHEBI:597326"/>
    </cofactor>
</comment>
<dbReference type="HAMAP" id="MF_01023">
    <property type="entry name" value="HisC_aminotrans_2"/>
    <property type="match status" value="1"/>
</dbReference>
<dbReference type="Gene3D" id="3.90.1150.10">
    <property type="entry name" value="Aspartate Aminotransferase, domain 1"/>
    <property type="match status" value="1"/>
</dbReference>
<keyword evidence="6 7" id="KW-0368">Histidine biosynthesis</keyword>
<dbReference type="EC" id="2.6.1.9" evidence="7"/>
<protein>
    <recommendedName>
        <fullName evidence="7">Histidinol-phosphate aminotransferase</fullName>
        <ecNumber evidence="7">2.6.1.9</ecNumber>
    </recommendedName>
    <alternativeName>
        <fullName evidence="7">Imidazole acetol-phosphate transaminase</fullName>
    </alternativeName>
</protein>
<dbReference type="InterPro" id="IPR050106">
    <property type="entry name" value="HistidinolP_aminotransfase"/>
</dbReference>
<comment type="similarity">
    <text evidence="7">Belongs to the class-II pyridoxal-phosphate-dependent aminotransferase family. Histidinol-phosphate aminotransferase subfamily.</text>
</comment>
<evidence type="ECO:0000256" key="5">
    <source>
        <dbReference type="ARBA" id="ARBA00022898"/>
    </source>
</evidence>
<evidence type="ECO:0000313" key="9">
    <source>
        <dbReference type="EMBL" id="MBB6670771.1"/>
    </source>
</evidence>
<dbReference type="PANTHER" id="PTHR43643">
    <property type="entry name" value="HISTIDINOL-PHOSPHATE AMINOTRANSFERASE 2"/>
    <property type="match status" value="1"/>
</dbReference>
<dbReference type="Proteomes" id="UP000547209">
    <property type="component" value="Unassembled WGS sequence"/>
</dbReference>
<comment type="catalytic activity">
    <reaction evidence="7">
        <text>L-histidinol phosphate + 2-oxoglutarate = 3-(imidazol-4-yl)-2-oxopropyl phosphate + L-glutamate</text>
        <dbReference type="Rhea" id="RHEA:23744"/>
        <dbReference type="ChEBI" id="CHEBI:16810"/>
        <dbReference type="ChEBI" id="CHEBI:29985"/>
        <dbReference type="ChEBI" id="CHEBI:57766"/>
        <dbReference type="ChEBI" id="CHEBI:57980"/>
        <dbReference type="EC" id="2.6.1.9"/>
    </reaction>
</comment>
<evidence type="ECO:0000259" key="8">
    <source>
        <dbReference type="Pfam" id="PF00155"/>
    </source>
</evidence>
<accession>A0A7X0RQR8</accession>
<keyword evidence="7" id="KW-0028">Amino-acid biosynthesis</keyword>
<dbReference type="InterPro" id="IPR005861">
    <property type="entry name" value="HisP_aminotrans"/>
</dbReference>
<name>A0A7X0RQR8_9BACL</name>
<dbReference type="PANTHER" id="PTHR43643:SF3">
    <property type="entry name" value="HISTIDINOL-PHOSPHATE AMINOTRANSFERASE"/>
    <property type="match status" value="1"/>
</dbReference>